<keyword evidence="8" id="KW-0406">Ion transport</keyword>
<evidence type="ECO:0000256" key="4">
    <source>
        <dbReference type="ARBA" id="ARBA00022833"/>
    </source>
</evidence>
<comment type="caution">
    <text evidence="12">The sequence shown here is derived from an EMBL/GenBank/DDBJ whole genome shotgun (WGS) entry which is preliminary data.</text>
</comment>
<dbReference type="SUPFAM" id="SSF52540">
    <property type="entry name" value="P-loop containing nucleoside triphosphate hydrolases"/>
    <property type="match status" value="1"/>
</dbReference>
<evidence type="ECO:0000256" key="10">
    <source>
        <dbReference type="SAM" id="MobiDB-lite"/>
    </source>
</evidence>
<sequence length="271" mass="28931">MSAPLIEARGLTILRPGAVRGDPDAAVLSDITMAIRPAEIVTVVGPNGSGKSTLVRALLGHLPAAGGEVLRQPGLRVGYVPQRLHMDAAIPMTVRRFLSLPVRVSDDQARAALGRTGVPGLEGRQIAQLSGGQFQRVLLARALLNDPQILVLDEPTQGLDQPGIVAFYRLIEDLRRETGVAVLLVSHDLLVVMASSDRVLCLNGHICCEGTPEHVSLAPEYRALFGAGGEEALALYRHVHDHEHDHAGGACDHHHSGHHHPDLGKEASEHA</sequence>
<dbReference type="PANTHER" id="PTHR42734">
    <property type="entry name" value="METAL TRANSPORT SYSTEM ATP-BINDING PROTEIN TM_0124-RELATED"/>
    <property type="match status" value="1"/>
</dbReference>
<dbReference type="InterPro" id="IPR003439">
    <property type="entry name" value="ABC_transporter-like_ATP-bd"/>
</dbReference>
<dbReference type="InterPro" id="IPR003593">
    <property type="entry name" value="AAA+_ATPase"/>
</dbReference>
<evidence type="ECO:0000256" key="5">
    <source>
        <dbReference type="ARBA" id="ARBA00022840"/>
    </source>
</evidence>
<dbReference type="GO" id="GO:0005524">
    <property type="term" value="F:ATP binding"/>
    <property type="evidence" value="ECO:0007669"/>
    <property type="project" value="UniProtKB-KW"/>
</dbReference>
<dbReference type="PROSITE" id="PS00211">
    <property type="entry name" value="ABC_TRANSPORTER_1"/>
    <property type="match status" value="1"/>
</dbReference>
<keyword evidence="3" id="KW-0547">Nucleotide-binding</keyword>
<dbReference type="Proteomes" id="UP001597213">
    <property type="component" value="Unassembled WGS sequence"/>
</dbReference>
<keyword evidence="4" id="KW-0862">Zinc</keyword>
<keyword evidence="9" id="KW-0472">Membrane</keyword>
<evidence type="ECO:0000256" key="8">
    <source>
        <dbReference type="ARBA" id="ARBA00023065"/>
    </source>
</evidence>
<gene>
    <name evidence="12" type="ORF">ACFSCT_13990</name>
</gene>
<keyword evidence="7" id="KW-1278">Translocase</keyword>
<evidence type="ECO:0000256" key="7">
    <source>
        <dbReference type="ARBA" id="ARBA00022967"/>
    </source>
</evidence>
<keyword evidence="6" id="KW-0864">Zinc transport</keyword>
<organism evidence="12 13">
    <name type="scientific">Paracoccus pacificus</name>
    <dbReference type="NCBI Taxonomy" id="1463598"/>
    <lineage>
        <taxon>Bacteria</taxon>
        <taxon>Pseudomonadati</taxon>
        <taxon>Pseudomonadota</taxon>
        <taxon>Alphaproteobacteria</taxon>
        <taxon>Rhodobacterales</taxon>
        <taxon>Paracoccaceae</taxon>
        <taxon>Paracoccus</taxon>
    </lineage>
</organism>
<dbReference type="EMBL" id="JBHUEN010000043">
    <property type="protein sequence ID" value="MFD1882829.1"/>
    <property type="molecule type" value="Genomic_DNA"/>
</dbReference>
<keyword evidence="1" id="KW-0813">Transport</keyword>
<dbReference type="SMART" id="SM00382">
    <property type="entry name" value="AAA"/>
    <property type="match status" value="1"/>
</dbReference>
<accession>A0ABW4RB10</accession>
<dbReference type="Gene3D" id="3.40.50.300">
    <property type="entry name" value="P-loop containing nucleotide triphosphate hydrolases"/>
    <property type="match status" value="1"/>
</dbReference>
<reference evidence="13" key="1">
    <citation type="journal article" date="2019" name="Int. J. Syst. Evol. Microbiol.">
        <title>The Global Catalogue of Microorganisms (GCM) 10K type strain sequencing project: providing services to taxonomists for standard genome sequencing and annotation.</title>
        <authorList>
            <consortium name="The Broad Institute Genomics Platform"/>
            <consortium name="The Broad Institute Genome Sequencing Center for Infectious Disease"/>
            <person name="Wu L."/>
            <person name="Ma J."/>
        </authorList>
    </citation>
    <scope>NUCLEOTIDE SEQUENCE [LARGE SCALE GENOMIC DNA]</scope>
    <source>
        <strain evidence="13">CCUG 56029</strain>
    </source>
</reference>
<evidence type="ECO:0000256" key="6">
    <source>
        <dbReference type="ARBA" id="ARBA00022906"/>
    </source>
</evidence>
<dbReference type="PROSITE" id="PS50893">
    <property type="entry name" value="ABC_TRANSPORTER_2"/>
    <property type="match status" value="1"/>
</dbReference>
<keyword evidence="13" id="KW-1185">Reference proteome</keyword>
<keyword evidence="2" id="KW-1003">Cell membrane</keyword>
<keyword evidence="5 12" id="KW-0067">ATP-binding</keyword>
<dbReference type="Pfam" id="PF00005">
    <property type="entry name" value="ABC_tran"/>
    <property type="match status" value="1"/>
</dbReference>
<evidence type="ECO:0000256" key="1">
    <source>
        <dbReference type="ARBA" id="ARBA00022448"/>
    </source>
</evidence>
<dbReference type="InterPro" id="IPR027417">
    <property type="entry name" value="P-loop_NTPase"/>
</dbReference>
<evidence type="ECO:0000313" key="13">
    <source>
        <dbReference type="Proteomes" id="UP001597213"/>
    </source>
</evidence>
<protein>
    <submittedName>
        <fullName evidence="12">ATP-binding cassette domain-containing protein</fullName>
    </submittedName>
</protein>
<proteinExistence type="predicted"/>
<feature type="domain" description="ABC transporter" evidence="11">
    <location>
        <begin position="8"/>
        <end position="228"/>
    </location>
</feature>
<evidence type="ECO:0000259" key="11">
    <source>
        <dbReference type="PROSITE" id="PS50893"/>
    </source>
</evidence>
<dbReference type="InterPro" id="IPR050153">
    <property type="entry name" value="Metal_Ion_Import_ABC"/>
</dbReference>
<dbReference type="PANTHER" id="PTHR42734:SF9">
    <property type="entry name" value="ZINC IMPORT ATP-BINDING PROTEIN ZNUC"/>
    <property type="match status" value="1"/>
</dbReference>
<dbReference type="RefSeq" id="WP_379143709.1">
    <property type="nucleotide sequence ID" value="NZ_JBHUEN010000043.1"/>
</dbReference>
<evidence type="ECO:0000256" key="2">
    <source>
        <dbReference type="ARBA" id="ARBA00022475"/>
    </source>
</evidence>
<name>A0ABW4RB10_9RHOB</name>
<evidence type="ECO:0000313" key="12">
    <source>
        <dbReference type="EMBL" id="MFD1882829.1"/>
    </source>
</evidence>
<dbReference type="InterPro" id="IPR017871">
    <property type="entry name" value="ABC_transporter-like_CS"/>
</dbReference>
<evidence type="ECO:0000256" key="3">
    <source>
        <dbReference type="ARBA" id="ARBA00022741"/>
    </source>
</evidence>
<feature type="region of interest" description="Disordered" evidence="10">
    <location>
        <begin position="246"/>
        <end position="271"/>
    </location>
</feature>
<evidence type="ECO:0000256" key="9">
    <source>
        <dbReference type="ARBA" id="ARBA00023136"/>
    </source>
</evidence>